<dbReference type="Pfam" id="PF13673">
    <property type="entry name" value="Acetyltransf_10"/>
    <property type="match status" value="1"/>
</dbReference>
<dbReference type="CDD" id="cd04301">
    <property type="entry name" value="NAT_SF"/>
    <property type="match status" value="1"/>
</dbReference>
<dbReference type="EMBL" id="QUAB01000015">
    <property type="protein sequence ID" value="REJ07727.1"/>
    <property type="molecule type" value="Genomic_DNA"/>
</dbReference>
<organism evidence="4 5">
    <name type="scientific">Microbacterium bovistercoris</name>
    <dbReference type="NCBI Taxonomy" id="2293570"/>
    <lineage>
        <taxon>Bacteria</taxon>
        <taxon>Bacillati</taxon>
        <taxon>Actinomycetota</taxon>
        <taxon>Actinomycetes</taxon>
        <taxon>Micrococcales</taxon>
        <taxon>Microbacteriaceae</taxon>
        <taxon>Microbacterium</taxon>
    </lineage>
</organism>
<evidence type="ECO:0000259" key="3">
    <source>
        <dbReference type="PROSITE" id="PS51186"/>
    </source>
</evidence>
<proteinExistence type="predicted"/>
<keyword evidence="1 4" id="KW-0808">Transferase</keyword>
<evidence type="ECO:0000256" key="1">
    <source>
        <dbReference type="ARBA" id="ARBA00022679"/>
    </source>
</evidence>
<dbReference type="GO" id="GO:0016747">
    <property type="term" value="F:acyltransferase activity, transferring groups other than amino-acyl groups"/>
    <property type="evidence" value="ECO:0007669"/>
    <property type="project" value="InterPro"/>
</dbReference>
<evidence type="ECO:0000256" key="2">
    <source>
        <dbReference type="ARBA" id="ARBA00023315"/>
    </source>
</evidence>
<comment type="caution">
    <text evidence="4">The sequence shown here is derived from an EMBL/GenBank/DDBJ whole genome shotgun (WGS) entry which is preliminary data.</text>
</comment>
<dbReference type="InterPro" id="IPR016181">
    <property type="entry name" value="Acyl_CoA_acyltransferase"/>
</dbReference>
<sequence length="338" mass="37568">MPMDIRPVDGRDEYPRLVQIWRSAVDATHGFLAAADRDDIEAHLASDHLPQVDVHVAEREGRIVGFVGIADDKVEMLFVDAAEHGRGAGTALLSFALDHGAVAVDVNEQNTAAVEFYQRRGFTAVGRSSRDDQGRPYPLLRMRHRVPAWEGISTADLQRLHCQATHDAIERALQRGGDAWMDWRLPVIDRGRHAIFPLVVADASGDGTTVAETIGRLRTHWGYLHGGHDYRLGHLDETEGYGRKLAEAGAAGRNPFWWAVGGHAVVFVHSADDGAETLALHVVPLEWVRRHPSETTKRTNSRGRRALRQSEEVAVTWTWSDVVLPGRGRMDAWHPSRP</sequence>
<evidence type="ECO:0000313" key="5">
    <source>
        <dbReference type="Proteomes" id="UP000262172"/>
    </source>
</evidence>
<keyword evidence="5" id="KW-1185">Reference proteome</keyword>
<gene>
    <name evidence="4" type="ORF">DY023_03365</name>
</gene>
<dbReference type="Proteomes" id="UP000262172">
    <property type="component" value="Unassembled WGS sequence"/>
</dbReference>
<dbReference type="InterPro" id="IPR000182">
    <property type="entry name" value="GNAT_dom"/>
</dbReference>
<dbReference type="RefSeq" id="WP_116240971.1">
    <property type="nucleotide sequence ID" value="NZ_QUAB01000015.1"/>
</dbReference>
<protein>
    <submittedName>
        <fullName evidence="4">Acetyltransferase</fullName>
    </submittedName>
</protein>
<dbReference type="SUPFAM" id="SSF55729">
    <property type="entry name" value="Acyl-CoA N-acyltransferases (Nat)"/>
    <property type="match status" value="1"/>
</dbReference>
<evidence type="ECO:0000313" key="4">
    <source>
        <dbReference type="EMBL" id="REJ07727.1"/>
    </source>
</evidence>
<name>A0A371NX60_9MICO</name>
<keyword evidence="2" id="KW-0012">Acyltransferase</keyword>
<reference evidence="4 5" key="1">
    <citation type="submission" date="2018-08" db="EMBL/GenBank/DDBJ databases">
        <title>Isolation, diversity and antifungal activity of Actinobacteria from cow dung.</title>
        <authorList>
            <person name="Ling L."/>
        </authorList>
    </citation>
    <scope>NUCLEOTIDE SEQUENCE [LARGE SCALE GENOMIC DNA]</scope>
    <source>
        <strain evidence="4 5">NEAU-LLE</strain>
    </source>
</reference>
<accession>A0A371NX60</accession>
<dbReference type="Gene3D" id="3.40.630.30">
    <property type="match status" value="1"/>
</dbReference>
<feature type="domain" description="N-acetyltransferase" evidence="3">
    <location>
        <begin position="3"/>
        <end position="147"/>
    </location>
</feature>
<dbReference type="PROSITE" id="PS51186">
    <property type="entry name" value="GNAT"/>
    <property type="match status" value="1"/>
</dbReference>
<dbReference type="OrthoDB" id="9788300at2"/>
<dbReference type="NCBIfam" id="NF007807">
    <property type="entry name" value="PRK10514.1"/>
    <property type="match status" value="1"/>
</dbReference>
<dbReference type="PANTHER" id="PTHR43800:SF1">
    <property type="entry name" value="PEPTIDYL-LYSINE N-ACETYLTRANSFERASE YJAB"/>
    <property type="match status" value="1"/>
</dbReference>
<dbReference type="PANTHER" id="PTHR43800">
    <property type="entry name" value="PEPTIDYL-LYSINE N-ACETYLTRANSFERASE YJAB"/>
    <property type="match status" value="1"/>
</dbReference>
<dbReference type="AlphaFoldDB" id="A0A371NX60"/>